<keyword evidence="3" id="KW-0813">Transport</keyword>
<reference evidence="11 12" key="1">
    <citation type="journal article" date="2019" name="Sci. Rep.">
        <title>Comparative genomics of chytrid fungi reveal insights into the obligate biotrophic and pathogenic lifestyle of Synchytrium endobioticum.</title>
        <authorList>
            <person name="van de Vossenberg B.T.L.H."/>
            <person name="Warris S."/>
            <person name="Nguyen H.D.T."/>
            <person name="van Gent-Pelzer M.P.E."/>
            <person name="Joly D.L."/>
            <person name="van de Geest H.C."/>
            <person name="Bonants P.J.M."/>
            <person name="Smith D.S."/>
            <person name="Levesque C.A."/>
            <person name="van der Lee T.A.J."/>
        </authorList>
    </citation>
    <scope>NUCLEOTIDE SEQUENCE [LARGE SCALE GENOMIC DNA]</scope>
    <source>
        <strain evidence="11 12">JEL517</strain>
    </source>
</reference>
<dbReference type="AlphaFoldDB" id="A0A507C622"/>
<dbReference type="FunFam" id="2.40.160.10:FF:000012">
    <property type="entry name" value="Voltage-dependent anion-selective channel"/>
    <property type="match status" value="1"/>
</dbReference>
<keyword evidence="9" id="KW-0496">Mitochondrion</keyword>
<proteinExistence type="inferred from homology"/>
<evidence type="ECO:0000256" key="9">
    <source>
        <dbReference type="ARBA" id="ARBA00023128"/>
    </source>
</evidence>
<keyword evidence="6" id="KW-1000">Mitochondrion outer membrane</keyword>
<protein>
    <recommendedName>
        <fullName evidence="13">Mitochondrial outer membrane protein porin</fullName>
    </recommendedName>
</protein>
<dbReference type="RefSeq" id="XP_031024054.1">
    <property type="nucleotide sequence ID" value="XM_031170019.1"/>
</dbReference>
<accession>A0A507C622</accession>
<evidence type="ECO:0000256" key="7">
    <source>
        <dbReference type="ARBA" id="ARBA00023065"/>
    </source>
</evidence>
<evidence type="ECO:0000256" key="3">
    <source>
        <dbReference type="ARBA" id="ARBA00022448"/>
    </source>
</evidence>
<dbReference type="Gene3D" id="2.40.160.10">
    <property type="entry name" value="Porin"/>
    <property type="match status" value="1"/>
</dbReference>
<dbReference type="Proteomes" id="UP000319731">
    <property type="component" value="Unassembled WGS sequence"/>
</dbReference>
<comment type="subcellular location">
    <subcellularLocation>
        <location evidence="1">Mitochondrion outer membrane</location>
    </subcellularLocation>
</comment>
<evidence type="ECO:0008006" key="13">
    <source>
        <dbReference type="Google" id="ProtNLM"/>
    </source>
</evidence>
<evidence type="ECO:0000313" key="11">
    <source>
        <dbReference type="EMBL" id="TPX32925.1"/>
    </source>
</evidence>
<dbReference type="EMBL" id="QEAO01000025">
    <property type="protein sequence ID" value="TPX32925.1"/>
    <property type="molecule type" value="Genomic_DNA"/>
</dbReference>
<evidence type="ECO:0000313" key="12">
    <source>
        <dbReference type="Proteomes" id="UP000319731"/>
    </source>
</evidence>
<evidence type="ECO:0000256" key="5">
    <source>
        <dbReference type="ARBA" id="ARBA00022692"/>
    </source>
</evidence>
<evidence type="ECO:0000256" key="2">
    <source>
        <dbReference type="ARBA" id="ARBA00007780"/>
    </source>
</evidence>
<keyword evidence="12" id="KW-1185">Reference proteome</keyword>
<dbReference type="Pfam" id="PF01459">
    <property type="entry name" value="Porin_3"/>
    <property type="match status" value="1"/>
</dbReference>
<dbReference type="PANTHER" id="PTHR11743:SF70">
    <property type="entry name" value="GH26960P-RELATED"/>
    <property type="match status" value="1"/>
</dbReference>
<keyword evidence="8" id="KW-0626">Porin</keyword>
<dbReference type="OrthoDB" id="7827681at2759"/>
<sequence length="283" mass="30068">MSPVPFSDIGKSSSDLLSKDYPIGATKLEVNTTASNGTKFTVSGVQDHKSSAISADFKSKYPYKPSGLVLTESWTTGNVLSLEAEQSDTLVKGMKLTLLTSLLPASGQRSAKFFAEYKNANLLTRGNVDLLKGPIITEDIVVASDGFLVGGEVAYDVAGAKVTRYNAALGYVGPDYAVALHATNAFGSFTASYFHKVRSDVEVGAKAHWNRSSDSSVSIEAGSKWVLDRDSFIKAKVNSAGHLGLGYSQILRPGVKLGLGATLDTTRLQADVHKVGMSLAFDF</sequence>
<dbReference type="CDD" id="cd07306">
    <property type="entry name" value="Porin3_VDAC"/>
    <property type="match status" value="1"/>
</dbReference>
<dbReference type="GO" id="GO:0008308">
    <property type="term" value="F:voltage-gated monoatomic anion channel activity"/>
    <property type="evidence" value="ECO:0007669"/>
    <property type="project" value="InterPro"/>
</dbReference>
<comment type="caution">
    <text evidence="11">The sequence shown here is derived from an EMBL/GenBank/DDBJ whole genome shotgun (WGS) entry which is preliminary data.</text>
</comment>
<dbReference type="GO" id="GO:0046930">
    <property type="term" value="C:pore complex"/>
    <property type="evidence" value="ECO:0007669"/>
    <property type="project" value="UniProtKB-KW"/>
</dbReference>
<comment type="similarity">
    <text evidence="2">Belongs to the eukaryotic mitochondrial porin family.</text>
</comment>
<dbReference type="InterPro" id="IPR023614">
    <property type="entry name" value="Porin_dom_sf"/>
</dbReference>
<evidence type="ECO:0000256" key="10">
    <source>
        <dbReference type="ARBA" id="ARBA00023136"/>
    </source>
</evidence>
<keyword evidence="7" id="KW-0406">Ion transport</keyword>
<dbReference type="GeneID" id="42005316"/>
<keyword evidence="10" id="KW-0472">Membrane</keyword>
<dbReference type="PANTHER" id="PTHR11743">
    <property type="entry name" value="VOLTAGE-DEPENDENT ANION-SELECTIVE CHANNEL"/>
    <property type="match status" value="1"/>
</dbReference>
<dbReference type="GO" id="GO:0005741">
    <property type="term" value="C:mitochondrial outer membrane"/>
    <property type="evidence" value="ECO:0007669"/>
    <property type="project" value="UniProtKB-SubCell"/>
</dbReference>
<evidence type="ECO:0000256" key="6">
    <source>
        <dbReference type="ARBA" id="ARBA00022787"/>
    </source>
</evidence>
<evidence type="ECO:0000256" key="4">
    <source>
        <dbReference type="ARBA" id="ARBA00022452"/>
    </source>
</evidence>
<evidence type="ECO:0000256" key="1">
    <source>
        <dbReference type="ARBA" id="ARBA00004294"/>
    </source>
</evidence>
<dbReference type="STRING" id="1806994.A0A507C622"/>
<keyword evidence="5" id="KW-0812">Transmembrane</keyword>
<dbReference type="InterPro" id="IPR001925">
    <property type="entry name" value="Porin_Euk"/>
</dbReference>
<evidence type="ECO:0000256" key="8">
    <source>
        <dbReference type="ARBA" id="ARBA00023114"/>
    </source>
</evidence>
<keyword evidence="4" id="KW-1134">Transmembrane beta strand</keyword>
<gene>
    <name evidence="11" type="ORF">SmJEL517_g04091</name>
</gene>
<organism evidence="11 12">
    <name type="scientific">Synchytrium microbalum</name>
    <dbReference type="NCBI Taxonomy" id="1806994"/>
    <lineage>
        <taxon>Eukaryota</taxon>
        <taxon>Fungi</taxon>
        <taxon>Fungi incertae sedis</taxon>
        <taxon>Chytridiomycota</taxon>
        <taxon>Chytridiomycota incertae sedis</taxon>
        <taxon>Chytridiomycetes</taxon>
        <taxon>Synchytriales</taxon>
        <taxon>Synchytriaceae</taxon>
        <taxon>Synchytrium</taxon>
    </lineage>
</organism>
<name>A0A507C622_9FUNG</name>
<dbReference type="PRINTS" id="PR00185">
    <property type="entry name" value="EUKARYTPORIN"/>
</dbReference>
<dbReference type="GO" id="GO:0015288">
    <property type="term" value="F:porin activity"/>
    <property type="evidence" value="ECO:0007669"/>
    <property type="project" value="UniProtKB-KW"/>
</dbReference>
<dbReference type="InterPro" id="IPR027246">
    <property type="entry name" value="Porin_Euk/Tom40"/>
</dbReference>